<dbReference type="Gene3D" id="3.40.640.10">
    <property type="entry name" value="Type I PLP-dependent aspartate aminotransferase-like (Major domain)"/>
    <property type="match status" value="1"/>
</dbReference>
<accession>A0A1I3P4N0</accession>
<name>A0A1I3P4N0_9BACL</name>
<dbReference type="AlphaFoldDB" id="A0A1I3P4N0"/>
<proteinExistence type="predicted"/>
<dbReference type="GO" id="GO:0016829">
    <property type="term" value="F:lyase activity"/>
    <property type="evidence" value="ECO:0007669"/>
    <property type="project" value="UniProtKB-KW"/>
</dbReference>
<protein>
    <submittedName>
        <fullName evidence="1">Cystathionine beta-lyase family protein involved in aluminum resistance</fullName>
    </submittedName>
</protein>
<dbReference type="STRING" id="1884381.SAMN05518846_102252"/>
<dbReference type="EMBL" id="FORT01000002">
    <property type="protein sequence ID" value="SFJ16381.1"/>
    <property type="molecule type" value="Genomic_DNA"/>
</dbReference>
<keyword evidence="2" id="KW-1185">Reference proteome</keyword>
<dbReference type="InterPro" id="IPR015421">
    <property type="entry name" value="PyrdxlP-dep_Trfase_major"/>
</dbReference>
<dbReference type="PANTHER" id="PTHR46658:SF1">
    <property type="entry name" value="CYS OR MET METABOLISM PYRIDOXAL-PHOSPHATE-DEPENDENT ENZYME"/>
    <property type="match status" value="1"/>
</dbReference>
<dbReference type="RefSeq" id="WP_092266765.1">
    <property type="nucleotide sequence ID" value="NZ_FORT01000002.1"/>
</dbReference>
<dbReference type="InterPro" id="IPR015424">
    <property type="entry name" value="PyrdxlP-dep_Trfase"/>
</dbReference>
<evidence type="ECO:0000313" key="1">
    <source>
        <dbReference type="EMBL" id="SFJ16381.1"/>
    </source>
</evidence>
<gene>
    <name evidence="1" type="ORF">SAMN05518846_102252</name>
</gene>
<dbReference type="Proteomes" id="UP000198915">
    <property type="component" value="Unassembled WGS sequence"/>
</dbReference>
<dbReference type="PANTHER" id="PTHR46658">
    <property type="entry name" value="CYS OR MET METABOLISM PYRIDOXAL-PHOSPHATE-DEPENDENT ENZYME"/>
    <property type="match status" value="1"/>
</dbReference>
<keyword evidence="1" id="KW-0456">Lyase</keyword>
<dbReference type="SUPFAM" id="SSF53383">
    <property type="entry name" value="PLP-dependent transferases"/>
    <property type="match status" value="1"/>
</dbReference>
<organism evidence="1 2">
    <name type="scientific">Brevibacillus centrosporus</name>
    <dbReference type="NCBI Taxonomy" id="54910"/>
    <lineage>
        <taxon>Bacteria</taxon>
        <taxon>Bacillati</taxon>
        <taxon>Bacillota</taxon>
        <taxon>Bacilli</taxon>
        <taxon>Bacillales</taxon>
        <taxon>Paenibacillaceae</taxon>
        <taxon>Brevibacillus</taxon>
    </lineage>
</organism>
<sequence>MFQYFSHGEKLRPLVAEVEATISERHRQIAALVDTNQLKVLRSFQKHEVNEFHFSPSTGYGYDDSGRATLESIYADVFGGEAALVRPHIISGTHAIAISLFGILRPGDDLLYMTGKPYDTLEEVVGVRGEGQGSLKDYGIGYSYVPLTAEGEIDFMAVADAITPKTKVIGIQRSRGYADRPSFTIAKIQEMIRLVKEMKPDVVVFVDNCYGEFTEEQEPLHVGADIMAGSLIKNPGGGLVKTGGYIVGRQDLVQLASYRMAAPGIGAEGGASLYSLLEMFQGFFLAPHVVGEALKGAVFSSAMLERLGFKTNPLWHEPRTDLIQSVEFGSAERLIAFCQGIQKAAPVDSHVTPYPSEMPGYADPVIMAAGTFIQGASIEFSADGPIRPPYLGFVQGGLTYSHVKVGILTALNGLLEKDLLELPTVE</sequence>
<evidence type="ECO:0000313" key="2">
    <source>
        <dbReference type="Proteomes" id="UP000198915"/>
    </source>
</evidence>
<dbReference type="Gene3D" id="3.90.1150.60">
    <property type="entry name" value="Methioning gamme-lyase, C-terminal domain"/>
    <property type="match status" value="1"/>
</dbReference>
<reference evidence="2" key="1">
    <citation type="submission" date="2016-10" db="EMBL/GenBank/DDBJ databases">
        <authorList>
            <person name="Varghese N."/>
            <person name="Submissions S."/>
        </authorList>
    </citation>
    <scope>NUCLEOTIDE SEQUENCE [LARGE SCALE GENOMIC DNA]</scope>
    <source>
        <strain evidence="2">OK042</strain>
    </source>
</reference>
<dbReference type="InterPro" id="IPR009651">
    <property type="entry name" value="Met_g_lyase_put"/>
</dbReference>
<dbReference type="Pfam" id="PF06838">
    <property type="entry name" value="Met_gamma_lyase"/>
    <property type="match status" value="1"/>
</dbReference>